<evidence type="ECO:0000259" key="1">
    <source>
        <dbReference type="SMART" id="SM00849"/>
    </source>
</evidence>
<sequence length="241" mass="28466">MGRYKGVLKFIGCGSAFNVRYGNNNAYIKKGKSLLLIDCGSRTFSKIIKNKLIDGADYIIVLITHMHSDHIGSLGDLIAYCYYVLKKRVNIIYPNIQQIKQYLNLVGMSEEVYFLINEQEIYNIKTEDFNIVIEPIKVEHVKNLMCYGYVLNYNNKAIYFSGDSSEISEYILNRFYNNEIDYLYQDTCSYDFKDNPHLYINKLSKYIKLSYRQRVYCMHFNEKFDFNKALEYGFNLVENEY</sequence>
<dbReference type="InterPro" id="IPR036866">
    <property type="entry name" value="RibonucZ/Hydroxyglut_hydro"/>
</dbReference>
<name>A0ABT4CYV6_9CLOT</name>
<dbReference type="Pfam" id="PF23023">
    <property type="entry name" value="Anti-Pycsar_Apyc1"/>
    <property type="match status" value="1"/>
</dbReference>
<comment type="caution">
    <text evidence="2">The sequence shown here is derived from an EMBL/GenBank/DDBJ whole genome shotgun (WGS) entry which is preliminary data.</text>
</comment>
<dbReference type="Gene3D" id="3.60.15.10">
    <property type="entry name" value="Ribonuclease Z/Hydroxyacylglutathione hydrolase-like"/>
    <property type="match status" value="1"/>
</dbReference>
<accession>A0ABT4CYV6</accession>
<proteinExistence type="predicted"/>
<dbReference type="EMBL" id="JAPQER010000002">
    <property type="protein sequence ID" value="MCY6484172.1"/>
    <property type="molecule type" value="Genomic_DNA"/>
</dbReference>
<dbReference type="Proteomes" id="UP001078443">
    <property type="component" value="Unassembled WGS sequence"/>
</dbReference>
<evidence type="ECO:0000313" key="3">
    <source>
        <dbReference type="Proteomes" id="UP001078443"/>
    </source>
</evidence>
<dbReference type="RefSeq" id="WP_268040445.1">
    <property type="nucleotide sequence ID" value="NZ_JAPQER010000002.1"/>
</dbReference>
<evidence type="ECO:0000313" key="2">
    <source>
        <dbReference type="EMBL" id="MCY6484172.1"/>
    </source>
</evidence>
<dbReference type="SUPFAM" id="SSF56281">
    <property type="entry name" value="Metallo-hydrolase/oxidoreductase"/>
    <property type="match status" value="1"/>
</dbReference>
<protein>
    <submittedName>
        <fullName evidence="2">MBL fold metallo-hydrolase</fullName>
    </submittedName>
</protein>
<dbReference type="SMART" id="SM00849">
    <property type="entry name" value="Lactamase_B"/>
    <property type="match status" value="1"/>
</dbReference>
<dbReference type="PANTHER" id="PTHR42663">
    <property type="entry name" value="HYDROLASE C777.06C-RELATED-RELATED"/>
    <property type="match status" value="1"/>
</dbReference>
<gene>
    <name evidence="2" type="ORF">OW763_07365</name>
</gene>
<dbReference type="InterPro" id="IPR001279">
    <property type="entry name" value="Metallo-B-lactamas"/>
</dbReference>
<organism evidence="2 3">
    <name type="scientific">Clostridium aestuarii</name>
    <dbReference type="NCBI Taxonomy" id="338193"/>
    <lineage>
        <taxon>Bacteria</taxon>
        <taxon>Bacillati</taxon>
        <taxon>Bacillota</taxon>
        <taxon>Clostridia</taxon>
        <taxon>Eubacteriales</taxon>
        <taxon>Clostridiaceae</taxon>
        <taxon>Clostridium</taxon>
    </lineage>
</organism>
<feature type="domain" description="Metallo-beta-lactamase" evidence="1">
    <location>
        <begin position="23"/>
        <end position="219"/>
    </location>
</feature>
<dbReference type="PANTHER" id="PTHR42663:SF6">
    <property type="entry name" value="HYDROLASE C777.06C-RELATED"/>
    <property type="match status" value="1"/>
</dbReference>
<reference evidence="2" key="1">
    <citation type="submission" date="2022-12" db="EMBL/GenBank/DDBJ databases">
        <authorList>
            <person name="Wang J."/>
        </authorList>
    </citation>
    <scope>NUCLEOTIDE SEQUENCE</scope>
    <source>
        <strain evidence="2">HY-45-18</strain>
    </source>
</reference>
<keyword evidence="3" id="KW-1185">Reference proteome</keyword>